<organism evidence="2 3">
    <name type="scientific">Candidatus Proximibacter danicus</name>
    <dbReference type="NCBI Taxonomy" id="2954365"/>
    <lineage>
        <taxon>Bacteria</taxon>
        <taxon>Pseudomonadati</taxon>
        <taxon>Pseudomonadota</taxon>
        <taxon>Betaproteobacteria</taxon>
        <taxon>Candidatus Proximibacter</taxon>
    </lineage>
</organism>
<comment type="caution">
    <text evidence="2">The sequence shown here is derived from an EMBL/GenBank/DDBJ whole genome shotgun (WGS) entry which is preliminary data.</text>
</comment>
<keyword evidence="1" id="KW-0732">Signal</keyword>
<name>A0A9D7PP76_9PROT</name>
<feature type="chain" id="PRO_5039623072" evidence="1">
    <location>
        <begin position="21"/>
        <end position="368"/>
    </location>
</feature>
<feature type="signal peptide" evidence="1">
    <location>
        <begin position="1"/>
        <end position="20"/>
    </location>
</feature>
<reference evidence="2" key="1">
    <citation type="submission" date="2020-10" db="EMBL/GenBank/DDBJ databases">
        <title>Connecting structure to function with the recovery of over 1000 high-quality activated sludge metagenome-assembled genomes encoding full-length rRNA genes using long-read sequencing.</title>
        <authorList>
            <person name="Singleton C.M."/>
            <person name="Petriglieri F."/>
            <person name="Kristensen J.M."/>
            <person name="Kirkegaard R.H."/>
            <person name="Michaelsen T.Y."/>
            <person name="Andersen M.H."/>
            <person name="Karst S.M."/>
            <person name="Dueholm M.S."/>
            <person name="Nielsen P.H."/>
            <person name="Albertsen M."/>
        </authorList>
    </citation>
    <scope>NUCLEOTIDE SEQUENCE</scope>
    <source>
        <strain evidence="2">Hirt_18-Q3-R61-65_BATAC.395</strain>
    </source>
</reference>
<proteinExistence type="predicted"/>
<gene>
    <name evidence="2" type="ORF">IPL58_00350</name>
</gene>
<dbReference type="EMBL" id="JADJUC010000001">
    <property type="protein sequence ID" value="MBK8522705.1"/>
    <property type="molecule type" value="Genomic_DNA"/>
</dbReference>
<dbReference type="Proteomes" id="UP000886689">
    <property type="component" value="Unassembled WGS sequence"/>
</dbReference>
<evidence type="ECO:0000256" key="1">
    <source>
        <dbReference type="SAM" id="SignalP"/>
    </source>
</evidence>
<evidence type="ECO:0000313" key="3">
    <source>
        <dbReference type="Proteomes" id="UP000886689"/>
    </source>
</evidence>
<sequence length="368" mass="38495">MTPKILLCIVIGSFPLVAHAKKCGSSGDLIYLGNTANASRSVWVSATTAGEFHVDATGTEIDRWTKARGGAHLTLSNVVSQGKGGTHKLYATEGGDECLLDTRNQKRGFTLPPNWRPPQNPPTGITPTMPIAPQPPIALLPPTGITPEVPVLPRPPTGITPELPVAPQPPIGTLPPTGVMPTLPVIPRPPTGITPEVPIAPRPPIVTLPPTGITPEVPILPQPPTGIMPELPIAPQPPIGVLPPTGLTPEVPLTEKSREAGRMAMSEGTMSPCQGGRVDPNGAGVPALGACAPMKADNLREPPLTPGRDLVEDSPWNTWVDTHYSHIDNRRGIALDKTRSGALSMGIDRYVGDGVAAGGMVSIHPQPQ</sequence>
<accession>A0A9D7PP76</accession>
<protein>
    <submittedName>
        <fullName evidence="2">Uncharacterized protein</fullName>
    </submittedName>
</protein>
<dbReference type="AlphaFoldDB" id="A0A9D7PP76"/>
<evidence type="ECO:0000313" key="2">
    <source>
        <dbReference type="EMBL" id="MBK8522705.1"/>
    </source>
</evidence>